<feature type="domain" description="DUF641" evidence="2">
    <location>
        <begin position="134"/>
        <end position="244"/>
    </location>
</feature>
<evidence type="ECO:0000259" key="3">
    <source>
        <dbReference type="Pfam" id="PF24994"/>
    </source>
</evidence>
<feature type="region of interest" description="Disordered" evidence="1">
    <location>
        <begin position="102"/>
        <end position="132"/>
    </location>
</feature>
<name>A0A9E7G5U2_9LILI</name>
<evidence type="ECO:0008006" key="6">
    <source>
        <dbReference type="Google" id="ProtNLM"/>
    </source>
</evidence>
<dbReference type="Pfam" id="PF04859">
    <property type="entry name" value="DUF641"/>
    <property type="match status" value="1"/>
</dbReference>
<dbReference type="InterPro" id="IPR056813">
    <property type="entry name" value="GIL1_IRKI_C"/>
</dbReference>
<evidence type="ECO:0000313" key="4">
    <source>
        <dbReference type="EMBL" id="URE08801.1"/>
    </source>
</evidence>
<organism evidence="4 5">
    <name type="scientific">Musa troglodytarum</name>
    <name type="common">fe'i banana</name>
    <dbReference type="NCBI Taxonomy" id="320322"/>
    <lineage>
        <taxon>Eukaryota</taxon>
        <taxon>Viridiplantae</taxon>
        <taxon>Streptophyta</taxon>
        <taxon>Embryophyta</taxon>
        <taxon>Tracheophyta</taxon>
        <taxon>Spermatophyta</taxon>
        <taxon>Magnoliopsida</taxon>
        <taxon>Liliopsida</taxon>
        <taxon>Zingiberales</taxon>
        <taxon>Musaceae</taxon>
        <taxon>Musa</taxon>
    </lineage>
</organism>
<dbReference type="EMBL" id="CP097508">
    <property type="protein sequence ID" value="URE08801.1"/>
    <property type="molecule type" value="Genomic_DNA"/>
</dbReference>
<keyword evidence="5" id="KW-1185">Reference proteome</keyword>
<sequence length="531" mass="58100">MRDEELQSISPFSSGKRALLLRDGNLLIAQLLFVTPDEEMFPLGNDRKLKCGGRKVEPGGLLTEAEGTWRTRSQPSVICFSELTSPLSHHHPGGHAFEDADFEEKEEDEKGGGIWNEEGHRPSATPGASPKGKIREMESFTYEVFDAASAVKRAYVGLQEAHSPWDPDKLRVADAAVVAELRKMGRLRDRFRRGYFSPSSAGSPAVPLRDAVAPYEATIEDLKRQLSAKNAEVDSLNEKLRSATLGGLGRKRRLHSGKRVGRITVLGAPGTPTPELFEAYMEQVKSASKTFTSHLLSLMRSAGWDVAAVFQSIIEGGGGGDGAAKDRAPAIPNLEARHVKYALEAYVNGKLFQGFENETFYLEGSLSSLINPAEFRRDCFAQFQDMRGLEPEQLLGILPGCPFGRFAASKYLAVVHDKMEESLFGGGSEQRQQVLAGAHPRTAFYGEFLRLAKAVWLLHLLAFALDPAPAHFEASRGAEFHPNYMESVARFTGGRVPPGSVVSFPVGRGFTLGNGSVVRARVYLTPRAEPQ</sequence>
<feature type="domain" description="GIL1/IRKI C-terminal" evidence="3">
    <location>
        <begin position="472"/>
        <end position="523"/>
    </location>
</feature>
<evidence type="ECO:0000259" key="2">
    <source>
        <dbReference type="Pfam" id="PF04859"/>
    </source>
</evidence>
<reference evidence="4" key="1">
    <citation type="submission" date="2022-05" db="EMBL/GenBank/DDBJ databases">
        <title>The Musa troglodytarum L. genome provides insights into the mechanism of non-climacteric behaviour and enrichment of carotenoids.</title>
        <authorList>
            <person name="Wang J."/>
        </authorList>
    </citation>
    <scope>NUCLEOTIDE SEQUENCE</scope>
    <source>
        <tissue evidence="4">Leaf</tissue>
    </source>
</reference>
<dbReference type="AlphaFoldDB" id="A0A9E7G5U2"/>
<dbReference type="GO" id="GO:0009639">
    <property type="term" value="P:response to red or far red light"/>
    <property type="evidence" value="ECO:0007669"/>
    <property type="project" value="InterPro"/>
</dbReference>
<dbReference type="OrthoDB" id="678887at2759"/>
<dbReference type="InterPro" id="IPR040225">
    <property type="entry name" value="GIL1-like"/>
</dbReference>
<dbReference type="Pfam" id="PF24994">
    <property type="entry name" value="GIL1_IRKI_C"/>
    <property type="match status" value="1"/>
</dbReference>
<proteinExistence type="predicted"/>
<protein>
    <recommendedName>
        <fullName evidence="6">DUF641 domain-containing protein</fullName>
    </recommendedName>
</protein>
<evidence type="ECO:0000313" key="5">
    <source>
        <dbReference type="Proteomes" id="UP001055439"/>
    </source>
</evidence>
<evidence type="ECO:0000256" key="1">
    <source>
        <dbReference type="SAM" id="MobiDB-lite"/>
    </source>
</evidence>
<dbReference type="Proteomes" id="UP001055439">
    <property type="component" value="Chromosome 6"/>
</dbReference>
<dbReference type="PANTHER" id="PTHR31161">
    <property type="entry name" value="PROTEIN GRAVITROPIC IN THE LIGHT 1"/>
    <property type="match status" value="1"/>
</dbReference>
<dbReference type="GO" id="GO:0009959">
    <property type="term" value="P:negative gravitropism"/>
    <property type="evidence" value="ECO:0007669"/>
    <property type="project" value="InterPro"/>
</dbReference>
<dbReference type="InterPro" id="IPR006943">
    <property type="entry name" value="DUF641_pln"/>
</dbReference>
<gene>
    <name evidence="4" type="ORF">MUK42_36661</name>
</gene>
<accession>A0A9E7G5U2</accession>